<sequence length="435" mass="46191">MNTIDESGPGRWSRRGFLGLGAAVGGGMLLSACGGGSASGAGQLKFWDMPWGQANYTAAAKKLTEAYTPANSLPAATYQGIQWANFSQTFSSAIASKTGPAVSTGGGFQAFQFADQGAIAYADNVIEQFRKDGTLDDFLPGQLDAMKTSKGYAAVPWQLDFRVWWYRKSLLDAAGLKVPTTWDELLTACRTLAGRKVFGFGTGAGAGNNLGSQGLHLMMLNNGGGLFDPDGKVDVVTEANLEAMRFVQELVRAKAVDPASISYTTDNLITQWKNKKVAMGIHTAGLDTDTGETDGDLQVMSPLTGPSGAKAGLVFQNNIMMYADTPSQEGSEAFLSYYIRSMKTLWQQNVVAGLPVLKSIVALPEFQAQKQKAKIIAEWVPVAKTFAAQSPTLFGGLAAVDSSQPVTQFAQTVLAGQDPKPALETLQKALEAIVK</sequence>
<dbReference type="Gene3D" id="3.40.190.10">
    <property type="entry name" value="Periplasmic binding protein-like II"/>
    <property type="match status" value="2"/>
</dbReference>
<dbReference type="EMBL" id="JAHKKG010000008">
    <property type="protein sequence ID" value="MBU2667236.1"/>
    <property type="molecule type" value="Genomic_DNA"/>
</dbReference>
<dbReference type="InterPro" id="IPR006059">
    <property type="entry name" value="SBP"/>
</dbReference>
<dbReference type="SUPFAM" id="SSF53850">
    <property type="entry name" value="Periplasmic binding protein-like II"/>
    <property type="match status" value="1"/>
</dbReference>
<dbReference type="PANTHER" id="PTHR43649">
    <property type="entry name" value="ARABINOSE-BINDING PROTEIN-RELATED"/>
    <property type="match status" value="1"/>
</dbReference>
<dbReference type="Proteomes" id="UP001519654">
    <property type="component" value="Unassembled WGS sequence"/>
</dbReference>
<dbReference type="PANTHER" id="PTHR43649:SF30">
    <property type="entry name" value="ABC TRANSPORTER SUBSTRATE-BINDING PROTEIN"/>
    <property type="match status" value="1"/>
</dbReference>
<gene>
    <name evidence="1" type="ORF">KOI35_27375</name>
</gene>
<proteinExistence type="predicted"/>
<dbReference type="Pfam" id="PF01547">
    <property type="entry name" value="SBP_bac_1"/>
    <property type="match status" value="1"/>
</dbReference>
<dbReference type="InterPro" id="IPR050490">
    <property type="entry name" value="Bact_solute-bd_prot1"/>
</dbReference>
<dbReference type="RefSeq" id="WP_215791487.1">
    <property type="nucleotide sequence ID" value="NZ_JAHKKG010000008.1"/>
</dbReference>
<protein>
    <submittedName>
        <fullName evidence="1">Extracellular solute-binding protein</fullName>
    </submittedName>
</protein>
<organism evidence="1 2">
    <name type="scientific">Paractinoplanes bogorensis</name>
    <dbReference type="NCBI Taxonomy" id="1610840"/>
    <lineage>
        <taxon>Bacteria</taxon>
        <taxon>Bacillati</taxon>
        <taxon>Actinomycetota</taxon>
        <taxon>Actinomycetes</taxon>
        <taxon>Micromonosporales</taxon>
        <taxon>Micromonosporaceae</taxon>
        <taxon>Paractinoplanes</taxon>
    </lineage>
</organism>
<evidence type="ECO:0000313" key="2">
    <source>
        <dbReference type="Proteomes" id="UP001519654"/>
    </source>
</evidence>
<reference evidence="1 2" key="1">
    <citation type="submission" date="2021-06" db="EMBL/GenBank/DDBJ databases">
        <title>Actinoplanes lichenicola sp. nov., and Actinoplanes ovalisporus sp. nov., isolated from lichen in Thailand.</title>
        <authorList>
            <person name="Saeng-In P."/>
            <person name="Kanchanasin P."/>
            <person name="Yuki M."/>
            <person name="Kudo T."/>
            <person name="Ohkuma M."/>
            <person name="Phongsopitanun W."/>
            <person name="Tanasupawat S."/>
        </authorList>
    </citation>
    <scope>NUCLEOTIDE SEQUENCE [LARGE SCALE GENOMIC DNA]</scope>
    <source>
        <strain evidence="1 2">NBRC 110975</strain>
    </source>
</reference>
<accession>A0ABS5YVY6</accession>
<name>A0ABS5YVY6_9ACTN</name>
<comment type="caution">
    <text evidence="1">The sequence shown here is derived from an EMBL/GenBank/DDBJ whole genome shotgun (WGS) entry which is preliminary data.</text>
</comment>
<evidence type="ECO:0000313" key="1">
    <source>
        <dbReference type="EMBL" id="MBU2667236.1"/>
    </source>
</evidence>
<keyword evidence="2" id="KW-1185">Reference proteome</keyword>
<dbReference type="InterPro" id="IPR006311">
    <property type="entry name" value="TAT_signal"/>
</dbReference>
<dbReference type="PROSITE" id="PS51318">
    <property type="entry name" value="TAT"/>
    <property type="match status" value="1"/>
</dbReference>